<feature type="compositionally biased region" description="Basic residues" evidence="1">
    <location>
        <begin position="360"/>
        <end position="371"/>
    </location>
</feature>
<feature type="region of interest" description="Disordered" evidence="1">
    <location>
        <begin position="344"/>
        <end position="421"/>
    </location>
</feature>
<feature type="compositionally biased region" description="Acidic residues" evidence="1">
    <location>
        <begin position="83"/>
        <end position="102"/>
    </location>
</feature>
<sequence length="554" mass="61307">MAFQQPQHRPQSSRQISVPHVIPEQAAIPASPLRKRTLQDSQEWILFSPAQREAASQSSQAPRTATYTSDLGSLETHIRSQAADEDDAGAGGEEDGELDSLDDGLKAFDHDPFHSGPYRSLDQSGATPLWPTHDGLGTFASGTGLQEQLWQFERHNPQRRRSVRRTSLLDGPVEEVGEAYLESERRERIERWRVEQSRAVVEEIEKETKRRGRRRSSVATDTRPIKSQKVRQVAAILGEDERVHGLTSDGESWWQRITRRVIQDLIGLDENTLSVIFGEQLLEDPSPTLTLTSPIAAAAATESQVTFRDRDHTWEAKLIERIAKELNVLVAEFASQDGNAFNTYAQPSEATVQRTPNIRHQQRRRLSRHSRPAAPNASTADSSLFRPTLPTSPGLEPTDTSLWGIEEEPATPQPNHETQTRDFYTRSLNLSTILSYLASRFSPSPPVPAQSTPLGPLPASWATASTPTMSRAEHIRLHHPLLSSRAAEIRRRDSVLKRRMGSLGSRSSCKSQSGLGVGRNGGSVSSRCFWEFGGGTAGSEGVFSEGGSRGWGEV</sequence>
<feature type="region of interest" description="Disordered" evidence="1">
    <location>
        <begin position="49"/>
        <end position="70"/>
    </location>
</feature>
<feature type="region of interest" description="Disordered" evidence="1">
    <location>
        <begin position="1"/>
        <end position="21"/>
    </location>
</feature>
<dbReference type="EMBL" id="NAJO01000038">
    <property type="protein sequence ID" value="OQN99764.1"/>
    <property type="molecule type" value="Genomic_DNA"/>
</dbReference>
<proteinExistence type="predicted"/>
<feature type="region of interest" description="Disordered" evidence="1">
    <location>
        <begin position="205"/>
        <end position="224"/>
    </location>
</feature>
<feature type="region of interest" description="Disordered" evidence="1">
    <location>
        <begin position="500"/>
        <end position="521"/>
    </location>
</feature>
<reference evidence="3" key="1">
    <citation type="submission" date="2017-03" db="EMBL/GenBank/DDBJ databases">
        <title>Genomes of endolithic fungi from Antarctica.</title>
        <authorList>
            <person name="Coleine C."/>
            <person name="Masonjones S."/>
            <person name="Stajich J.E."/>
        </authorList>
    </citation>
    <scope>NUCLEOTIDE SEQUENCE [LARGE SCALE GENOMIC DNA]</scope>
    <source>
        <strain evidence="3">CCFEE 5527</strain>
    </source>
</reference>
<comment type="caution">
    <text evidence="2">The sequence shown here is derived from an EMBL/GenBank/DDBJ whole genome shotgun (WGS) entry which is preliminary data.</text>
</comment>
<dbReference type="AlphaFoldDB" id="A0A1V8SKS6"/>
<name>A0A1V8SKS6_9PEZI</name>
<dbReference type="Proteomes" id="UP000192596">
    <property type="component" value="Unassembled WGS sequence"/>
</dbReference>
<feature type="region of interest" description="Disordered" evidence="1">
    <location>
        <begin position="116"/>
        <end position="135"/>
    </location>
</feature>
<accession>A0A1V8SKS6</accession>
<keyword evidence="3" id="KW-1185">Reference proteome</keyword>
<dbReference type="InParanoid" id="A0A1V8SKS6"/>
<dbReference type="STRING" id="1507870.A0A1V8SKS6"/>
<feature type="compositionally biased region" description="Low complexity" evidence="1">
    <location>
        <begin position="49"/>
        <end position="63"/>
    </location>
</feature>
<evidence type="ECO:0000313" key="3">
    <source>
        <dbReference type="Proteomes" id="UP000192596"/>
    </source>
</evidence>
<feature type="region of interest" description="Disordered" evidence="1">
    <location>
        <begin position="83"/>
        <end position="111"/>
    </location>
</feature>
<feature type="compositionally biased region" description="Low complexity" evidence="1">
    <location>
        <begin position="1"/>
        <end position="15"/>
    </location>
</feature>
<evidence type="ECO:0000256" key="1">
    <source>
        <dbReference type="SAM" id="MobiDB-lite"/>
    </source>
</evidence>
<organism evidence="2 3">
    <name type="scientific">Cryoendolithus antarcticus</name>
    <dbReference type="NCBI Taxonomy" id="1507870"/>
    <lineage>
        <taxon>Eukaryota</taxon>
        <taxon>Fungi</taxon>
        <taxon>Dikarya</taxon>
        <taxon>Ascomycota</taxon>
        <taxon>Pezizomycotina</taxon>
        <taxon>Dothideomycetes</taxon>
        <taxon>Dothideomycetidae</taxon>
        <taxon>Cladosporiales</taxon>
        <taxon>Cladosporiaceae</taxon>
        <taxon>Cryoendolithus</taxon>
    </lineage>
</organism>
<protein>
    <submittedName>
        <fullName evidence="2">Uncharacterized protein</fullName>
    </submittedName>
</protein>
<dbReference type="OrthoDB" id="5402147at2759"/>
<feature type="compositionally biased region" description="Polar residues" evidence="1">
    <location>
        <begin position="344"/>
        <end position="358"/>
    </location>
</feature>
<evidence type="ECO:0000313" key="2">
    <source>
        <dbReference type="EMBL" id="OQN99764.1"/>
    </source>
</evidence>
<gene>
    <name evidence="2" type="ORF">B0A48_14534</name>
</gene>